<proteinExistence type="predicted"/>
<dbReference type="EMBL" id="DAAFZM010000005">
    <property type="protein sequence ID" value="HAB2184229.1"/>
    <property type="molecule type" value="Genomic_DNA"/>
</dbReference>
<reference evidence="1" key="3">
    <citation type="submission" date="2018-07" db="EMBL/GenBank/DDBJ databases">
        <authorList>
            <consortium name="GenomeTrakr network: Whole genome sequencing for foodborne pathogen traceback"/>
        </authorList>
    </citation>
    <scope>NUCLEOTIDE SEQUENCE</scope>
    <source>
        <strain evidence="1">CFSAN008697</strain>
    </source>
</reference>
<dbReference type="EMBL" id="AAIXUH010000001">
    <property type="protein sequence ID" value="ECJ2911725.1"/>
    <property type="molecule type" value="Genomic_DNA"/>
</dbReference>
<dbReference type="EMBL" id="AAGLNK010000002">
    <property type="protein sequence ID" value="EBP3692161.1"/>
    <property type="molecule type" value="Genomic_DNA"/>
</dbReference>
<sequence length="61" mass="7203">MDNVAKNENTIIYAEKRTQLLKGKIFDKTKIVNENQSYKKLTNKKNYTHAQKEAKKCMVNR</sequence>
<gene>
    <name evidence="2" type="ORF">FNI27_01680</name>
    <name evidence="16" type="ORF">G3A00_10750</name>
    <name evidence="5" type="ORF">GB088_04500</name>
    <name evidence="15" type="ORF">GB246_07355</name>
    <name evidence="7" type="ORF">GB337_22490</name>
    <name evidence="6" type="ORF">GB348_05930</name>
    <name evidence="9" type="ORF">GBV97_22280</name>
    <name evidence="8" type="ORF">GBW00_09160</name>
    <name evidence="10" type="ORF">GBX19_03285</name>
    <name evidence="3" type="ORF">GBY11_05310</name>
    <name evidence="12" type="ORF">GBY15_08035</name>
    <name evidence="11" type="ORF">GBY29_03795</name>
    <name evidence="13" type="ORF">GBY49_12360</name>
    <name evidence="4" type="ORF">GBZ10_09340</name>
    <name evidence="14" type="ORF">GBZ37_04695</name>
    <name evidence="17" type="ORF">NCTC10060_03191</name>
    <name evidence="1" type="ORF">PG27_02550</name>
</gene>
<dbReference type="EMBL" id="DAAGTE010000033">
    <property type="protein sequence ID" value="HAB4457166.1"/>
    <property type="molecule type" value="Genomic_DNA"/>
</dbReference>
<evidence type="ECO:0000313" key="6">
    <source>
        <dbReference type="EMBL" id="HAB2184229.1"/>
    </source>
</evidence>
<reference evidence="3" key="1">
    <citation type="journal article" date="2018" name="Genome Biol.">
        <title>SKESA: strategic k-mer extension for scrupulous assemblies.</title>
        <authorList>
            <person name="Souvorov A."/>
            <person name="Agarwala R."/>
            <person name="Lipman D.J."/>
        </authorList>
    </citation>
    <scope>NUCLEOTIDE SEQUENCE</scope>
    <source>
        <strain evidence="3">Salmonella enterica</strain>
    </source>
</reference>
<dbReference type="RefSeq" id="WP_053507895.1">
    <property type="nucleotide sequence ID" value="NZ_DACWWF010000008.1"/>
</dbReference>
<dbReference type="EMBL" id="DAAGPC010000004">
    <property type="protein sequence ID" value="HAB3976660.1"/>
    <property type="molecule type" value="Genomic_DNA"/>
</dbReference>
<evidence type="ECO:0000313" key="7">
    <source>
        <dbReference type="EMBL" id="HAB2327640.1"/>
    </source>
</evidence>
<evidence type="ECO:0000313" key="18">
    <source>
        <dbReference type="Proteomes" id="UP000254633"/>
    </source>
</evidence>
<evidence type="ECO:0000313" key="10">
    <source>
        <dbReference type="EMBL" id="HAB3976660.1"/>
    </source>
</evidence>
<dbReference type="EMBL" id="DAAGPR010000005">
    <property type="protein sequence ID" value="HAB4048965.1"/>
    <property type="molecule type" value="Genomic_DNA"/>
</dbReference>
<name>A0A379U025_SALDZ</name>
<evidence type="ECO:0000313" key="13">
    <source>
        <dbReference type="EMBL" id="HAB4457166.1"/>
    </source>
</evidence>
<dbReference type="EMBL" id="DAAGVL010000004">
    <property type="protein sequence ID" value="HAB4718777.1"/>
    <property type="molecule type" value="Genomic_DNA"/>
</dbReference>
<dbReference type="AlphaFoldDB" id="A0A379U025"/>
<dbReference type="EMBL" id="DAAQZS010000008">
    <property type="protein sequence ID" value="HAE1474459.1"/>
    <property type="molecule type" value="Genomic_DNA"/>
</dbReference>
<dbReference type="EMBL" id="DAAFWI010000005">
    <property type="protein sequence ID" value="HAB1775001.1"/>
    <property type="molecule type" value="Genomic_DNA"/>
</dbReference>
<evidence type="ECO:0000313" key="15">
    <source>
        <dbReference type="EMBL" id="HAB5840677.1"/>
    </source>
</evidence>
<dbReference type="EMBL" id="DAAFWY010000007">
    <property type="protein sequence ID" value="HAB1846681.1"/>
    <property type="molecule type" value="Genomic_DNA"/>
</dbReference>
<dbReference type="EMBL" id="DAAGQE010000008">
    <property type="protein sequence ID" value="HAB4099664.1"/>
    <property type="molecule type" value="Genomic_DNA"/>
</dbReference>
<dbReference type="EMBL" id="DAAFYE010000005">
    <property type="protein sequence ID" value="HAB1990492.1"/>
    <property type="molecule type" value="Genomic_DNA"/>
</dbReference>
<evidence type="ECO:0000313" key="4">
    <source>
        <dbReference type="EMBL" id="HAB1846681.1"/>
    </source>
</evidence>
<evidence type="ECO:0000313" key="12">
    <source>
        <dbReference type="EMBL" id="HAB4099664.1"/>
    </source>
</evidence>
<organism evidence="17 18">
    <name type="scientific">Salmonella diarizonae</name>
    <dbReference type="NCBI Taxonomy" id="59204"/>
    <lineage>
        <taxon>Bacteria</taxon>
        <taxon>Pseudomonadati</taxon>
        <taxon>Pseudomonadota</taxon>
        <taxon>Gammaproteobacteria</taxon>
        <taxon>Enterobacterales</taxon>
        <taxon>Enterobacteriaceae</taxon>
        <taxon>Salmonella</taxon>
    </lineage>
</organism>
<dbReference type="EMBL" id="DAAHFA010000006">
    <property type="protein sequence ID" value="HAB5840677.1"/>
    <property type="molecule type" value="Genomic_DNA"/>
</dbReference>
<reference evidence="3" key="5">
    <citation type="submission" date="2019-10" db="EMBL/GenBank/DDBJ databases">
        <authorList>
            <consortium name="NCBI Pathogen Detection Project"/>
        </authorList>
    </citation>
    <scope>NUCLEOTIDE SEQUENCE</scope>
    <source>
        <strain evidence="3">Salmonella enterica</strain>
    </source>
</reference>
<dbReference type="EMBL" id="DAAGBA010000149">
    <property type="protein sequence ID" value="HAB2327640.1"/>
    <property type="molecule type" value="Genomic_DNA"/>
</dbReference>
<evidence type="ECO:0000313" key="14">
    <source>
        <dbReference type="EMBL" id="HAB4718777.1"/>
    </source>
</evidence>
<evidence type="ECO:0000313" key="5">
    <source>
        <dbReference type="EMBL" id="HAB1990492.1"/>
    </source>
</evidence>
<reference evidence="2" key="4">
    <citation type="submission" date="2019-07" db="EMBL/GenBank/DDBJ databases">
        <authorList>
            <person name="Ashton P.M."/>
            <person name="Dallman T."/>
            <person name="Nair S."/>
            <person name="De Pinna E."/>
            <person name="Peters T."/>
            <person name="Grant K."/>
        </authorList>
    </citation>
    <scope>NUCLEOTIDE SEQUENCE</scope>
    <source>
        <strain evidence="2">481463</strain>
    </source>
</reference>
<dbReference type="EMBL" id="DAAGOS010000134">
    <property type="protein sequence ID" value="HAB3926006.1"/>
    <property type="molecule type" value="Genomic_DNA"/>
</dbReference>
<dbReference type="EMBL" id="DAAGNY010000007">
    <property type="protein sequence ID" value="HAB3842153.1"/>
    <property type="molecule type" value="Genomic_DNA"/>
</dbReference>
<reference evidence="17 18" key="2">
    <citation type="submission" date="2018-06" db="EMBL/GenBank/DDBJ databases">
        <authorList>
            <consortium name="Pathogen Informatics"/>
            <person name="Doyle S."/>
        </authorList>
    </citation>
    <scope>NUCLEOTIDE SEQUENCE [LARGE SCALE GENOMIC DNA]</scope>
    <source>
        <strain evidence="17 18">NCTC10060</strain>
    </source>
</reference>
<protein>
    <submittedName>
        <fullName evidence="17">Uncharacterized protein</fullName>
    </submittedName>
</protein>
<evidence type="ECO:0000313" key="3">
    <source>
        <dbReference type="EMBL" id="HAB1775001.1"/>
    </source>
</evidence>
<evidence type="ECO:0000313" key="17">
    <source>
        <dbReference type="EMBL" id="SUG56033.1"/>
    </source>
</evidence>
<evidence type="ECO:0000313" key="11">
    <source>
        <dbReference type="EMBL" id="HAB4048965.1"/>
    </source>
</evidence>
<evidence type="ECO:0000313" key="2">
    <source>
        <dbReference type="EMBL" id="ECJ2911725.1"/>
    </source>
</evidence>
<evidence type="ECO:0000313" key="16">
    <source>
        <dbReference type="EMBL" id="HAE1474459.1"/>
    </source>
</evidence>
<dbReference type="EMBL" id="UGXH01000003">
    <property type="protein sequence ID" value="SUG56033.1"/>
    <property type="molecule type" value="Genomic_DNA"/>
</dbReference>
<accession>A0A379U025</accession>
<dbReference type="Proteomes" id="UP000254633">
    <property type="component" value="Unassembled WGS sequence"/>
</dbReference>
<evidence type="ECO:0000313" key="8">
    <source>
        <dbReference type="EMBL" id="HAB3842153.1"/>
    </source>
</evidence>
<evidence type="ECO:0000313" key="1">
    <source>
        <dbReference type="EMBL" id="EBP3692161.1"/>
    </source>
</evidence>
<evidence type="ECO:0000313" key="9">
    <source>
        <dbReference type="EMBL" id="HAB3926006.1"/>
    </source>
</evidence>